<comment type="caution">
    <text evidence="4">The sequence shown here is derived from an EMBL/GenBank/DDBJ whole genome shotgun (WGS) entry which is preliminary data.</text>
</comment>
<gene>
    <name evidence="4" type="ORF">E3N88_37000</name>
</gene>
<evidence type="ECO:0000313" key="5">
    <source>
        <dbReference type="Proteomes" id="UP000326396"/>
    </source>
</evidence>
<dbReference type="EMBL" id="SZYD01000017">
    <property type="protein sequence ID" value="KAD3069120.1"/>
    <property type="molecule type" value="Genomic_DNA"/>
</dbReference>
<keyword evidence="5" id="KW-1185">Reference proteome</keyword>
<dbReference type="OrthoDB" id="1711453at2759"/>
<dbReference type="Proteomes" id="UP000326396">
    <property type="component" value="Linkage Group LG7"/>
</dbReference>
<feature type="region of interest" description="Disordered" evidence="2">
    <location>
        <begin position="13"/>
        <end position="35"/>
    </location>
</feature>
<name>A0A5N6M575_9ASTR</name>
<organism evidence="4 5">
    <name type="scientific">Mikania micrantha</name>
    <name type="common">bitter vine</name>
    <dbReference type="NCBI Taxonomy" id="192012"/>
    <lineage>
        <taxon>Eukaryota</taxon>
        <taxon>Viridiplantae</taxon>
        <taxon>Streptophyta</taxon>
        <taxon>Embryophyta</taxon>
        <taxon>Tracheophyta</taxon>
        <taxon>Spermatophyta</taxon>
        <taxon>Magnoliopsida</taxon>
        <taxon>eudicotyledons</taxon>
        <taxon>Gunneridae</taxon>
        <taxon>Pentapetalae</taxon>
        <taxon>asterids</taxon>
        <taxon>campanulids</taxon>
        <taxon>Asterales</taxon>
        <taxon>Asteraceae</taxon>
        <taxon>Asteroideae</taxon>
        <taxon>Heliantheae alliance</taxon>
        <taxon>Eupatorieae</taxon>
        <taxon>Mikania</taxon>
    </lineage>
</organism>
<evidence type="ECO:0000256" key="1">
    <source>
        <dbReference type="ARBA" id="ARBA00010820"/>
    </source>
</evidence>
<sequence>MVFSNFHSLLHRSPSLSESKSGDSSENRHLPPRKRYRSFTLDTDTDVKSTPRIHQQFAVPKDVVVGSASRTINSWRKLHEINLLKSMIEYYNENGMYPFADSTHVQNFYKGWIKRNVYVDEDVFTSKMVELPERFFRDQDNVFIMGPKLKAWMPPLDVKIYELSHMIWGNIDGDDDVDELEDDHDDASVIDPKD</sequence>
<reference evidence="4 5" key="1">
    <citation type="submission" date="2019-05" db="EMBL/GenBank/DDBJ databases">
        <title>Mikania micrantha, genome provides insights into the molecular mechanism of rapid growth.</title>
        <authorList>
            <person name="Liu B."/>
        </authorList>
    </citation>
    <scope>NUCLEOTIDE SEQUENCE [LARGE SCALE GENOMIC DNA]</scope>
    <source>
        <strain evidence="4">NLD-2019</strain>
        <tissue evidence="4">Leaf</tissue>
    </source>
</reference>
<evidence type="ECO:0000259" key="3">
    <source>
        <dbReference type="Pfam" id="PF04504"/>
    </source>
</evidence>
<evidence type="ECO:0000313" key="4">
    <source>
        <dbReference type="EMBL" id="KAD3069120.1"/>
    </source>
</evidence>
<dbReference type="Pfam" id="PF04504">
    <property type="entry name" value="GeBP-like_DBD"/>
    <property type="match status" value="1"/>
</dbReference>
<protein>
    <recommendedName>
        <fullName evidence="3">Glabrous enhancer-binding protein-like DBD domain-containing protein</fullName>
    </recommendedName>
</protein>
<accession>A0A5N6M575</accession>
<dbReference type="InterPro" id="IPR053932">
    <property type="entry name" value="GeBP-like_DBD"/>
</dbReference>
<evidence type="ECO:0000256" key="2">
    <source>
        <dbReference type="SAM" id="MobiDB-lite"/>
    </source>
</evidence>
<comment type="similarity">
    <text evidence="1">Belongs to the GeBP family.</text>
</comment>
<feature type="domain" description="Glabrous enhancer-binding protein-like DBD" evidence="3">
    <location>
        <begin position="74"/>
        <end position="169"/>
    </location>
</feature>
<feature type="compositionally biased region" description="Basic and acidic residues" evidence="2">
    <location>
        <begin position="20"/>
        <end position="29"/>
    </location>
</feature>
<proteinExistence type="inferred from homology"/>
<dbReference type="AlphaFoldDB" id="A0A5N6M575"/>